<evidence type="ECO:0000313" key="5">
    <source>
        <dbReference type="Proteomes" id="UP001176521"/>
    </source>
</evidence>
<feature type="region of interest" description="Disordered" evidence="1">
    <location>
        <begin position="214"/>
        <end position="262"/>
    </location>
</feature>
<dbReference type="PANTHER" id="PTHR40124">
    <property type="match status" value="1"/>
</dbReference>
<evidence type="ECO:0000256" key="1">
    <source>
        <dbReference type="SAM" id="MobiDB-lite"/>
    </source>
</evidence>
<evidence type="ECO:0000256" key="2">
    <source>
        <dbReference type="SAM" id="SignalP"/>
    </source>
</evidence>
<dbReference type="PANTHER" id="PTHR40124:SF1">
    <property type="entry name" value="DISAGGREGATASE RELATED REPEAT PROTEIN"/>
    <property type="match status" value="1"/>
</dbReference>
<dbReference type="EMBL" id="JAPDMQ010000433">
    <property type="protein sequence ID" value="KAK0524793.1"/>
    <property type="molecule type" value="Genomic_DNA"/>
</dbReference>
<dbReference type="Proteomes" id="UP001176521">
    <property type="component" value="Unassembled WGS sequence"/>
</dbReference>
<feature type="region of interest" description="Disordered" evidence="1">
    <location>
        <begin position="578"/>
        <end position="602"/>
    </location>
</feature>
<dbReference type="InterPro" id="IPR048958">
    <property type="entry name" value="Polysacc_lyase_14"/>
</dbReference>
<dbReference type="Pfam" id="PF21294">
    <property type="entry name" value="Polysacc_lyase_14"/>
    <property type="match status" value="2"/>
</dbReference>
<accession>A0AAN6G7A0</accession>
<keyword evidence="2" id="KW-0732">Signal</keyword>
<proteinExistence type="predicted"/>
<reference evidence="4" key="1">
    <citation type="journal article" date="2023" name="PhytoFront">
        <title>Draft Genome Resources of Seven Strains of Tilletia horrida, Causal Agent of Kernel Smut of Rice.</title>
        <authorList>
            <person name="Khanal S."/>
            <person name="Antony Babu S."/>
            <person name="Zhou X.G."/>
        </authorList>
    </citation>
    <scope>NUCLEOTIDE SEQUENCE</scope>
    <source>
        <strain evidence="4">TX3</strain>
    </source>
</reference>
<organism evidence="4 5">
    <name type="scientific">Tilletia horrida</name>
    <dbReference type="NCBI Taxonomy" id="155126"/>
    <lineage>
        <taxon>Eukaryota</taxon>
        <taxon>Fungi</taxon>
        <taxon>Dikarya</taxon>
        <taxon>Basidiomycota</taxon>
        <taxon>Ustilaginomycotina</taxon>
        <taxon>Exobasidiomycetes</taxon>
        <taxon>Tilletiales</taxon>
        <taxon>Tilletiaceae</taxon>
        <taxon>Tilletia</taxon>
    </lineage>
</organism>
<feature type="domain" description="Polysaccharide lyase 14" evidence="3">
    <location>
        <begin position="601"/>
        <end position="639"/>
    </location>
</feature>
<feature type="chain" id="PRO_5042882591" description="Polysaccharide lyase 14 domain-containing protein" evidence="2">
    <location>
        <begin position="21"/>
        <end position="688"/>
    </location>
</feature>
<gene>
    <name evidence="4" type="ORF">OC842_005719</name>
</gene>
<name>A0AAN6G7A0_9BASI</name>
<evidence type="ECO:0000313" key="4">
    <source>
        <dbReference type="EMBL" id="KAK0524793.1"/>
    </source>
</evidence>
<protein>
    <recommendedName>
        <fullName evidence="3">Polysaccharide lyase 14 domain-containing protein</fullName>
    </recommendedName>
</protein>
<dbReference type="AlphaFoldDB" id="A0AAN6G7A0"/>
<dbReference type="Gene3D" id="2.60.120.200">
    <property type="match status" value="1"/>
</dbReference>
<keyword evidence="5" id="KW-1185">Reference proteome</keyword>
<feature type="compositionally biased region" description="Polar residues" evidence="1">
    <location>
        <begin position="227"/>
        <end position="247"/>
    </location>
</feature>
<comment type="caution">
    <text evidence="4">The sequence shown here is derived from an EMBL/GenBank/DDBJ whole genome shotgun (WGS) entry which is preliminary data.</text>
</comment>
<feature type="signal peptide" evidence="2">
    <location>
        <begin position="1"/>
        <end position="20"/>
    </location>
</feature>
<evidence type="ECO:0000259" key="3">
    <source>
        <dbReference type="Pfam" id="PF21294"/>
    </source>
</evidence>
<sequence>MVRHSLTLLAMAATFDFGLAAGPSGAQLISSQPRSVSESRHLGWRRRARDLLRSVEFVDLRHTVPPVPQAEQGMVDTQLNAVPPSAWTARELDSIFNQGSPPMQGRSIANTTFLIASTEDIAAEYECVQEPWMWAFQPSPDLVPSSNATLSATTTTTFTAALLLPSALATDSASLVEPSPTSLMLGNLAAHVLVAHTSAETSSTSTLSAAIAVPSASSDNGPPLLSPSDTGSPASAPTSGTLPQNVSPLRRKLSTTRPRALQPYDEDMEAEAFFPATWHDHERRDSKANYAVAKDEPTLDWLSSNLNLYQGKVSVGDNNLRLAPDPLAAAGTNQDTILSVFYPQGSYAPSKSDPVGGASFYAQPFLGPNNAAQQRNVNDSTQVHYRSTLVLQYSVAFPLNFDFVKGGKLPGLYSSVGLPSNGSNDIPLGDLDANTDGCSGGARDGVGLSCWSARIMWRQGGIGEVYAYFPTDKIGQYDPCRTRASTMICNDEYGTSIGRGSFSFVPGQYTNLTLVVSLNSAPSVANGELSLWVDGQQVIDEPNMLWRTGTIGVRATGRGGGSGAEAFRVLKAKLERPDAHTAGGVEPVPASKRQEPADDASMSQEGAAWVDKVFFSTFFGGSTSDYAASKDEEAYFKDFSLYSSTRLSAAPGLNASPSSSSSPRTGPDLALGVSMSVVVLVALSVLHL</sequence>
<feature type="domain" description="Polysaccharide lyase 14" evidence="3">
    <location>
        <begin position="333"/>
        <end position="549"/>
    </location>
</feature>